<keyword evidence="7 9" id="KW-0547">Nucleotide-binding</keyword>
<evidence type="ECO:0000313" key="12">
    <source>
        <dbReference type="Proteomes" id="UP000036756"/>
    </source>
</evidence>
<dbReference type="NCBIfam" id="NF010543">
    <property type="entry name" value="PRK13933.1"/>
    <property type="match status" value="1"/>
</dbReference>
<accession>A0A0J8DAQ2</accession>
<dbReference type="GO" id="GO:0004309">
    <property type="term" value="F:exopolyphosphatase activity"/>
    <property type="evidence" value="ECO:0007669"/>
    <property type="project" value="TreeGrafter"/>
</dbReference>
<keyword evidence="5 9" id="KW-0963">Cytoplasm</keyword>
<comment type="catalytic activity">
    <reaction evidence="1 9">
        <text>a ribonucleoside 5'-phosphate + H2O = a ribonucleoside + phosphate</text>
        <dbReference type="Rhea" id="RHEA:12484"/>
        <dbReference type="ChEBI" id="CHEBI:15377"/>
        <dbReference type="ChEBI" id="CHEBI:18254"/>
        <dbReference type="ChEBI" id="CHEBI:43474"/>
        <dbReference type="ChEBI" id="CHEBI:58043"/>
        <dbReference type="EC" id="3.1.3.5"/>
    </reaction>
</comment>
<evidence type="ECO:0000256" key="1">
    <source>
        <dbReference type="ARBA" id="ARBA00000815"/>
    </source>
</evidence>
<dbReference type="GO" id="GO:0005737">
    <property type="term" value="C:cytoplasm"/>
    <property type="evidence" value="ECO:0007669"/>
    <property type="project" value="UniProtKB-SubCell"/>
</dbReference>
<comment type="cofactor">
    <cofactor evidence="9">
        <name>a divalent metal cation</name>
        <dbReference type="ChEBI" id="CHEBI:60240"/>
    </cofactor>
    <text evidence="9">Binds 1 divalent metal cation per subunit.</text>
</comment>
<comment type="subcellular location">
    <subcellularLocation>
        <location evidence="3 9">Cytoplasm</location>
    </subcellularLocation>
</comment>
<dbReference type="InterPro" id="IPR030048">
    <property type="entry name" value="SurE"/>
</dbReference>
<dbReference type="Pfam" id="PF01975">
    <property type="entry name" value="SurE"/>
    <property type="match status" value="1"/>
</dbReference>
<dbReference type="STRING" id="1121307.CLCY_2c01430"/>
<dbReference type="EMBL" id="LFVU01000027">
    <property type="protein sequence ID" value="KMT21383.1"/>
    <property type="molecule type" value="Genomic_DNA"/>
</dbReference>
<dbReference type="NCBIfam" id="TIGR00087">
    <property type="entry name" value="surE"/>
    <property type="match status" value="1"/>
</dbReference>
<dbReference type="Gene3D" id="3.40.1210.10">
    <property type="entry name" value="Survival protein SurE-like phosphatase/nucleotidase"/>
    <property type="match status" value="1"/>
</dbReference>
<keyword evidence="12" id="KW-1185">Reference proteome</keyword>
<comment type="function">
    <text evidence="9">Nucleotidase that shows phosphatase activity on nucleoside 5'-monophosphates.</text>
</comment>
<dbReference type="InterPro" id="IPR036523">
    <property type="entry name" value="SurE-like_sf"/>
</dbReference>
<dbReference type="Proteomes" id="UP000036756">
    <property type="component" value="Unassembled WGS sequence"/>
</dbReference>
<evidence type="ECO:0000256" key="6">
    <source>
        <dbReference type="ARBA" id="ARBA00022723"/>
    </source>
</evidence>
<evidence type="ECO:0000256" key="5">
    <source>
        <dbReference type="ARBA" id="ARBA00022490"/>
    </source>
</evidence>
<dbReference type="GO" id="GO:0000166">
    <property type="term" value="F:nucleotide binding"/>
    <property type="evidence" value="ECO:0007669"/>
    <property type="project" value="UniProtKB-KW"/>
</dbReference>
<evidence type="ECO:0000256" key="9">
    <source>
        <dbReference type="HAMAP-Rule" id="MF_00060"/>
    </source>
</evidence>
<comment type="cofactor">
    <cofactor evidence="2">
        <name>Mg(2+)</name>
        <dbReference type="ChEBI" id="CHEBI:18420"/>
    </cofactor>
</comment>
<gene>
    <name evidence="9 11" type="primary">surE</name>
    <name evidence="11" type="ORF">CLCY_2c01430</name>
</gene>
<dbReference type="InterPro" id="IPR002828">
    <property type="entry name" value="SurE-like_Pase/nucleotidase"/>
</dbReference>
<dbReference type="OrthoDB" id="9780815at2"/>
<dbReference type="FunFam" id="3.40.1210.10:FF:000001">
    <property type="entry name" value="5'/3'-nucleotidase SurE"/>
    <property type="match status" value="1"/>
</dbReference>
<dbReference type="GO" id="GO:0008253">
    <property type="term" value="F:5'-nucleotidase activity"/>
    <property type="evidence" value="ECO:0007669"/>
    <property type="project" value="UniProtKB-UniRule"/>
</dbReference>
<dbReference type="HAMAP" id="MF_00060">
    <property type="entry name" value="SurE"/>
    <property type="match status" value="1"/>
</dbReference>
<dbReference type="SUPFAM" id="SSF64167">
    <property type="entry name" value="SurE-like"/>
    <property type="match status" value="1"/>
</dbReference>
<evidence type="ECO:0000313" key="11">
    <source>
        <dbReference type="EMBL" id="KMT21383.1"/>
    </source>
</evidence>
<reference evidence="11 12" key="1">
    <citation type="submission" date="2015-06" db="EMBL/GenBank/DDBJ databases">
        <title>Draft genome sequence of the purine-degrading Clostridium cylindrosporum HC-1 (DSM 605).</title>
        <authorList>
            <person name="Poehlein A."/>
            <person name="Schiel-Bengelsdorf B."/>
            <person name="Bengelsdorf F."/>
            <person name="Daniel R."/>
            <person name="Duerre P."/>
        </authorList>
    </citation>
    <scope>NUCLEOTIDE SEQUENCE [LARGE SCALE GENOMIC DNA]</scope>
    <source>
        <strain evidence="11 12">DSM 605</strain>
    </source>
</reference>
<sequence length="250" mass="27491">MKILITNDDGINAEGIKFLAMELEKEHEIIVIAPDTEKSACSHSITLKNTLYLKEAFIDGISSKCYSLNGTPVDCVKIGIEYIANDIDLVISGINFGSNLGTDVLYSGTVSAAIEAAIQKKPSIAISLRIQDNLNDRFKVAAQYAKDIVNRAILNNLKSDVVLNVNVPDIPKNEIKGIKVCNLGNKIYQGCYKIIKDENGNEGYSTCGYPKDDVTDNTDVYYIGEGFVTLTPLHYDLTNFNIINDVAKWV</sequence>
<feature type="domain" description="Survival protein SurE-like phosphatase/nucleotidase" evidence="10">
    <location>
        <begin position="3"/>
        <end position="189"/>
    </location>
</feature>
<comment type="caution">
    <text evidence="11">The sequence shown here is derived from an EMBL/GenBank/DDBJ whole genome shotgun (WGS) entry which is preliminary data.</text>
</comment>
<proteinExistence type="inferred from homology"/>
<protein>
    <recommendedName>
        <fullName evidence="9">5'-nucleotidase SurE</fullName>
        <ecNumber evidence="9">3.1.3.5</ecNumber>
    </recommendedName>
    <alternativeName>
        <fullName evidence="9">Nucleoside 5'-monophosphate phosphohydrolase</fullName>
    </alternativeName>
</protein>
<evidence type="ECO:0000256" key="3">
    <source>
        <dbReference type="ARBA" id="ARBA00004496"/>
    </source>
</evidence>
<evidence type="ECO:0000256" key="2">
    <source>
        <dbReference type="ARBA" id="ARBA00001946"/>
    </source>
</evidence>
<evidence type="ECO:0000256" key="7">
    <source>
        <dbReference type="ARBA" id="ARBA00022741"/>
    </source>
</evidence>
<evidence type="ECO:0000256" key="4">
    <source>
        <dbReference type="ARBA" id="ARBA00011062"/>
    </source>
</evidence>
<dbReference type="PANTHER" id="PTHR30457">
    <property type="entry name" value="5'-NUCLEOTIDASE SURE"/>
    <property type="match status" value="1"/>
</dbReference>
<dbReference type="RefSeq" id="WP_048570825.1">
    <property type="nucleotide sequence ID" value="NZ_LFVU01000027.1"/>
</dbReference>
<name>A0A0J8DAQ2_CLOCY</name>
<evidence type="ECO:0000259" key="10">
    <source>
        <dbReference type="Pfam" id="PF01975"/>
    </source>
</evidence>
<evidence type="ECO:0000256" key="8">
    <source>
        <dbReference type="ARBA" id="ARBA00022801"/>
    </source>
</evidence>
<dbReference type="PANTHER" id="PTHR30457:SF12">
    <property type="entry name" value="5'_3'-NUCLEOTIDASE SURE"/>
    <property type="match status" value="1"/>
</dbReference>
<organism evidence="11 12">
    <name type="scientific">Clostridium cylindrosporum DSM 605</name>
    <dbReference type="NCBI Taxonomy" id="1121307"/>
    <lineage>
        <taxon>Bacteria</taxon>
        <taxon>Bacillati</taxon>
        <taxon>Bacillota</taxon>
        <taxon>Clostridia</taxon>
        <taxon>Eubacteriales</taxon>
        <taxon>Clostridiaceae</taxon>
        <taxon>Clostridium</taxon>
    </lineage>
</organism>
<keyword evidence="6 9" id="KW-0479">Metal-binding</keyword>
<comment type="similarity">
    <text evidence="4 9">Belongs to the SurE nucleotidase family.</text>
</comment>
<dbReference type="AlphaFoldDB" id="A0A0J8DAQ2"/>
<keyword evidence="8 9" id="KW-0378">Hydrolase</keyword>
<dbReference type="GO" id="GO:0008254">
    <property type="term" value="F:3'-nucleotidase activity"/>
    <property type="evidence" value="ECO:0007669"/>
    <property type="project" value="TreeGrafter"/>
</dbReference>
<feature type="binding site" evidence="9">
    <location>
        <position position="8"/>
    </location>
    <ligand>
        <name>a divalent metal cation</name>
        <dbReference type="ChEBI" id="CHEBI:60240"/>
    </ligand>
</feature>
<dbReference type="PATRIC" id="fig|1121307.3.peg.1000"/>
<dbReference type="EC" id="3.1.3.5" evidence="9"/>
<feature type="binding site" evidence="9">
    <location>
        <position position="9"/>
    </location>
    <ligand>
        <name>a divalent metal cation</name>
        <dbReference type="ChEBI" id="CHEBI:60240"/>
    </ligand>
</feature>
<feature type="binding site" evidence="9">
    <location>
        <position position="39"/>
    </location>
    <ligand>
        <name>a divalent metal cation</name>
        <dbReference type="ChEBI" id="CHEBI:60240"/>
    </ligand>
</feature>
<feature type="binding site" evidence="9">
    <location>
        <position position="95"/>
    </location>
    <ligand>
        <name>a divalent metal cation</name>
        <dbReference type="ChEBI" id="CHEBI:60240"/>
    </ligand>
</feature>
<dbReference type="GO" id="GO:0046872">
    <property type="term" value="F:metal ion binding"/>
    <property type="evidence" value="ECO:0007669"/>
    <property type="project" value="UniProtKB-UniRule"/>
</dbReference>